<dbReference type="AlphaFoldDB" id="T1BMV4"/>
<reference evidence="3" key="2">
    <citation type="journal article" date="2014" name="ISME J.">
        <title>Microbial stratification in low pH oxic and suboxic macroscopic growths along an acid mine drainage.</title>
        <authorList>
            <person name="Mendez-Garcia C."/>
            <person name="Mesa V."/>
            <person name="Sprenger R.R."/>
            <person name="Richter M."/>
            <person name="Diez M.S."/>
            <person name="Solano J."/>
            <person name="Bargiela R."/>
            <person name="Golyshina O.V."/>
            <person name="Manteca A."/>
            <person name="Ramos J.L."/>
            <person name="Gallego J.R."/>
            <person name="Llorente I."/>
            <person name="Martins Dos Santos V.A."/>
            <person name="Jensen O.N."/>
            <person name="Pelaez A.I."/>
            <person name="Sanchez J."/>
            <person name="Ferrer M."/>
        </authorList>
    </citation>
    <scope>NUCLEOTIDE SEQUENCE</scope>
</reference>
<reference evidence="3" key="1">
    <citation type="submission" date="2013-08" db="EMBL/GenBank/DDBJ databases">
        <authorList>
            <person name="Mendez C."/>
            <person name="Richter M."/>
            <person name="Ferrer M."/>
            <person name="Sanchez J."/>
        </authorList>
    </citation>
    <scope>NUCLEOTIDE SEQUENCE</scope>
</reference>
<dbReference type="GO" id="GO:0030170">
    <property type="term" value="F:pyridoxal phosphate binding"/>
    <property type="evidence" value="ECO:0007669"/>
    <property type="project" value="InterPro"/>
</dbReference>
<protein>
    <submittedName>
        <fullName evidence="3">Aminotransferase class I and II</fullName>
    </submittedName>
</protein>
<dbReference type="SUPFAM" id="SSF53383">
    <property type="entry name" value="PLP-dependent transferases"/>
    <property type="match status" value="1"/>
</dbReference>
<dbReference type="Gene3D" id="3.40.640.10">
    <property type="entry name" value="Type I PLP-dependent aspartate aminotransferase-like (Major domain)"/>
    <property type="match status" value="1"/>
</dbReference>
<name>T1BMV4_9ZZZZ</name>
<feature type="domain" description="Aminotransferase class I/classII large" evidence="2">
    <location>
        <begin position="97"/>
        <end position="279"/>
    </location>
</feature>
<organism evidence="3">
    <name type="scientific">mine drainage metagenome</name>
    <dbReference type="NCBI Taxonomy" id="410659"/>
    <lineage>
        <taxon>unclassified sequences</taxon>
        <taxon>metagenomes</taxon>
        <taxon>ecological metagenomes</taxon>
    </lineage>
</organism>
<accession>T1BMV4</accession>
<proteinExistence type="predicted"/>
<dbReference type="InterPro" id="IPR015424">
    <property type="entry name" value="PyrdxlP-dep_Trfase"/>
</dbReference>
<dbReference type="GO" id="GO:0008483">
    <property type="term" value="F:transaminase activity"/>
    <property type="evidence" value="ECO:0007669"/>
    <property type="project" value="UniProtKB-KW"/>
</dbReference>
<evidence type="ECO:0000256" key="1">
    <source>
        <dbReference type="SAM" id="MobiDB-lite"/>
    </source>
</evidence>
<gene>
    <name evidence="3" type="ORF">B1B_02822</name>
</gene>
<sequence length="320" mass="35773">MAGTVRLPRVSSREADRATTPIVKAQIGDLLGVDPRRVFLTHGATEGNALALFHIAGSERRHRGSVGRVRAWMPEYLPLWESALAVGFRPAPSRGPAAFAVVSNPRNPEGRLWNRREAETRLAGHRAVLIDETFREFTSAPSLAETGHRGWWCTGTFTKVYGGDALRVGWVVSPPEESEAFRRWHALVADPVPPLSLAGAIACLDQRDRLLREVRDLWEWNRTVLARHRPDASALAAPVYFDRTPGIDTLRLARRAVRRSILVAPGTYFGDPGGVRICLTRRRFPTDFEAYLRFRKSEGDAPPRPSPVQTALRPSTLRRR</sequence>
<evidence type="ECO:0000259" key="2">
    <source>
        <dbReference type="Pfam" id="PF00155"/>
    </source>
</evidence>
<dbReference type="EMBL" id="AUZY01001705">
    <property type="protein sequence ID" value="EQD74156.1"/>
    <property type="molecule type" value="Genomic_DNA"/>
</dbReference>
<keyword evidence="3" id="KW-0032">Aminotransferase</keyword>
<comment type="caution">
    <text evidence="3">The sequence shown here is derived from an EMBL/GenBank/DDBJ whole genome shotgun (WGS) entry which is preliminary data.</text>
</comment>
<dbReference type="PANTHER" id="PTHR43510">
    <property type="entry name" value="AMINOTRANSFERASE FUNCTION, HYPOTHETICAL (EUROFUNG)"/>
    <property type="match status" value="1"/>
</dbReference>
<keyword evidence="3" id="KW-0808">Transferase</keyword>
<dbReference type="InterPro" id="IPR004839">
    <property type="entry name" value="Aminotransferase_I/II_large"/>
</dbReference>
<dbReference type="PANTHER" id="PTHR43510:SF1">
    <property type="entry name" value="AMINOTRANSFERASE FUNCTION, HYPOTHETICAL (EUROFUNG)"/>
    <property type="match status" value="1"/>
</dbReference>
<feature type="region of interest" description="Disordered" evidence="1">
    <location>
        <begin position="297"/>
        <end position="320"/>
    </location>
</feature>
<dbReference type="Pfam" id="PF00155">
    <property type="entry name" value="Aminotran_1_2"/>
    <property type="match status" value="1"/>
</dbReference>
<dbReference type="InterPro" id="IPR015421">
    <property type="entry name" value="PyrdxlP-dep_Trfase_major"/>
</dbReference>
<evidence type="ECO:0000313" key="3">
    <source>
        <dbReference type="EMBL" id="EQD74156.1"/>
    </source>
</evidence>